<dbReference type="EMBL" id="FOBS01000016">
    <property type="protein sequence ID" value="SEM45518.1"/>
    <property type="molecule type" value="Genomic_DNA"/>
</dbReference>
<evidence type="ECO:0000259" key="2">
    <source>
        <dbReference type="SMART" id="SM00909"/>
    </source>
</evidence>
<keyword evidence="1" id="KW-0812">Transmembrane</keyword>
<dbReference type="Pfam" id="PF10646">
    <property type="entry name" value="Germane"/>
    <property type="match status" value="1"/>
</dbReference>
<keyword evidence="4" id="KW-1185">Reference proteome</keyword>
<dbReference type="RefSeq" id="WP_093883805.1">
    <property type="nucleotide sequence ID" value="NZ_FOBS01000016.1"/>
</dbReference>
<evidence type="ECO:0000313" key="3">
    <source>
        <dbReference type="EMBL" id="SEM45518.1"/>
    </source>
</evidence>
<name>A0A1H7YJL7_9BACT</name>
<accession>A0A1H7YJL7</accession>
<organism evidence="3 4">
    <name type="scientific">Syntrophus gentianae</name>
    <dbReference type="NCBI Taxonomy" id="43775"/>
    <lineage>
        <taxon>Bacteria</taxon>
        <taxon>Pseudomonadati</taxon>
        <taxon>Thermodesulfobacteriota</taxon>
        <taxon>Syntrophia</taxon>
        <taxon>Syntrophales</taxon>
        <taxon>Syntrophaceae</taxon>
        <taxon>Syntrophus</taxon>
    </lineage>
</organism>
<protein>
    <submittedName>
        <fullName evidence="3">Sporulation and spore germination</fullName>
    </submittedName>
</protein>
<sequence length="208" mass="23206">MATKKQKRLTELKNRKKKKSTRKLILAIIGLAIVGFLIFFFVTLFNVIYPPIGGRTDEKGSKEKQAITLYFSDANERFLVPEKRFVPKKESPAQQAAEIVKALLEGSKTGKVNTFPPKVILKDAKIENNSKISVSFSKNLVQDHPGGSASEMATVYSLTNSLTANIPQIKAVKILIEGREVDSLKGHISLKQPFSFNREYLAQDVKVQ</sequence>
<gene>
    <name evidence="3" type="ORF">SAMN04489760_11656</name>
</gene>
<reference evidence="3 4" key="1">
    <citation type="submission" date="2016-10" db="EMBL/GenBank/DDBJ databases">
        <authorList>
            <person name="de Groot N.N."/>
        </authorList>
    </citation>
    <scope>NUCLEOTIDE SEQUENCE [LARGE SCALE GENOMIC DNA]</scope>
    <source>
        <strain evidence="3 4">DSM 8423</strain>
    </source>
</reference>
<keyword evidence="1" id="KW-1133">Transmembrane helix</keyword>
<proteinExistence type="predicted"/>
<dbReference type="AlphaFoldDB" id="A0A1H7YJL7"/>
<evidence type="ECO:0000313" key="4">
    <source>
        <dbReference type="Proteomes" id="UP000198744"/>
    </source>
</evidence>
<feature type="transmembrane region" description="Helical" evidence="1">
    <location>
        <begin position="24"/>
        <end position="49"/>
    </location>
</feature>
<dbReference type="STRING" id="43775.SAMN04489760_11656"/>
<dbReference type="SMART" id="SM00909">
    <property type="entry name" value="Germane"/>
    <property type="match status" value="1"/>
</dbReference>
<dbReference type="InterPro" id="IPR019606">
    <property type="entry name" value="GerMN"/>
</dbReference>
<dbReference type="Proteomes" id="UP000198744">
    <property type="component" value="Unassembled WGS sequence"/>
</dbReference>
<evidence type="ECO:0000256" key="1">
    <source>
        <dbReference type="SAM" id="Phobius"/>
    </source>
</evidence>
<feature type="domain" description="GerMN" evidence="2">
    <location>
        <begin position="96"/>
        <end position="185"/>
    </location>
</feature>
<dbReference type="OrthoDB" id="9809406at2"/>
<keyword evidence="1" id="KW-0472">Membrane</keyword>